<dbReference type="EMBL" id="JABTTQ020000148">
    <property type="protein sequence ID" value="KAK6141384.1"/>
    <property type="molecule type" value="Genomic_DNA"/>
</dbReference>
<dbReference type="Proteomes" id="UP001318860">
    <property type="component" value="Unassembled WGS sequence"/>
</dbReference>
<keyword evidence="2" id="KW-1185">Reference proteome</keyword>
<comment type="caution">
    <text evidence="1">The sequence shown here is derived from an EMBL/GenBank/DDBJ whole genome shotgun (WGS) entry which is preliminary data.</text>
</comment>
<name>A0ABR0W334_REHGL</name>
<sequence length="212" mass="24139">MSVFKLPVGICQDLCRMASCFWWGVNGDGINKIHWASWDKLSRTKMRGGLGFKNFQDFNSALLAKQLWRVITQPNLLMSRIIKAKYFPRIPIFSAVAKPTDSWLWKGWISSLPTLLLGARFQVGDGKSIRIWESPWIPKVPSFKPVRIGNVGADLVWIRELLNEEGNAWNHSLVSAVFSHDDAKCILAIPICSTGSKDRIFWHFDKKGFVFS</sequence>
<proteinExistence type="predicted"/>
<evidence type="ECO:0000313" key="1">
    <source>
        <dbReference type="EMBL" id="KAK6141384.1"/>
    </source>
</evidence>
<organism evidence="1 2">
    <name type="scientific">Rehmannia glutinosa</name>
    <name type="common">Chinese foxglove</name>
    <dbReference type="NCBI Taxonomy" id="99300"/>
    <lineage>
        <taxon>Eukaryota</taxon>
        <taxon>Viridiplantae</taxon>
        <taxon>Streptophyta</taxon>
        <taxon>Embryophyta</taxon>
        <taxon>Tracheophyta</taxon>
        <taxon>Spermatophyta</taxon>
        <taxon>Magnoliopsida</taxon>
        <taxon>eudicotyledons</taxon>
        <taxon>Gunneridae</taxon>
        <taxon>Pentapetalae</taxon>
        <taxon>asterids</taxon>
        <taxon>lamiids</taxon>
        <taxon>Lamiales</taxon>
        <taxon>Orobanchaceae</taxon>
        <taxon>Rehmannieae</taxon>
        <taxon>Rehmannia</taxon>
    </lineage>
</organism>
<dbReference type="PANTHER" id="PTHR33116:SF86">
    <property type="entry name" value="REVERSE TRANSCRIPTASE DOMAIN-CONTAINING PROTEIN"/>
    <property type="match status" value="1"/>
</dbReference>
<evidence type="ECO:0000313" key="2">
    <source>
        <dbReference type="Proteomes" id="UP001318860"/>
    </source>
</evidence>
<gene>
    <name evidence="1" type="ORF">DH2020_024875</name>
</gene>
<reference evidence="1 2" key="1">
    <citation type="journal article" date="2021" name="Comput. Struct. Biotechnol. J.">
        <title>De novo genome assembly of the potent medicinal plant Rehmannia glutinosa using nanopore technology.</title>
        <authorList>
            <person name="Ma L."/>
            <person name="Dong C."/>
            <person name="Song C."/>
            <person name="Wang X."/>
            <person name="Zheng X."/>
            <person name="Niu Y."/>
            <person name="Chen S."/>
            <person name="Feng W."/>
        </authorList>
    </citation>
    <scope>NUCLEOTIDE SEQUENCE [LARGE SCALE GENOMIC DNA]</scope>
    <source>
        <strain evidence="1">DH-2019</strain>
    </source>
</reference>
<accession>A0ABR0W334</accession>
<protein>
    <submittedName>
        <fullName evidence="1">Uncharacterized protein</fullName>
    </submittedName>
</protein>
<dbReference type="PANTHER" id="PTHR33116">
    <property type="entry name" value="REVERSE TRANSCRIPTASE ZINC-BINDING DOMAIN-CONTAINING PROTEIN-RELATED-RELATED"/>
    <property type="match status" value="1"/>
</dbReference>